<comment type="subunit">
    <text evidence="4">Heterodimer of an alpha and a beta subunit.</text>
</comment>
<dbReference type="SUPFAM" id="SSF52467">
    <property type="entry name" value="DHS-like NAD/FAD-binding domain"/>
    <property type="match status" value="1"/>
</dbReference>
<dbReference type="InterPro" id="IPR033947">
    <property type="entry name" value="ETF_alpha_N"/>
</dbReference>
<comment type="caution">
    <text evidence="14">The sequence shown here is derived from an EMBL/GenBank/DDBJ whole genome shotgun (WGS) entry which is preliminary data.</text>
</comment>
<dbReference type="PANTHER" id="PTHR43153">
    <property type="entry name" value="ELECTRON TRANSFER FLAVOPROTEIN ALPHA"/>
    <property type="match status" value="1"/>
</dbReference>
<sequence>MATPVASISAASQHRHTHSHGYPKPARIGIPPPNRLLLQDRAFFATVSRPATGTTRISYQMKILVAYKRVVDYNVRIQVKPDGSGVVIDGVKLSPNPFDEIALEEALRLRDKGIATEVVVATIAPADAQAHLRNGLAMGANRAIHVVTDQAIQPLTAARTLLKLVEKEQPDLVILGKQAIDDDANQTGQMLATLWGRPQATFASKLDIADGKATVTREVDAGLETLEVDLPAVVTTDLRLNEPRFIKLPDIMKAKAKPLETLQLADLGVEAADTFKTTQYAAPSKRSKGVMVKDAAELILVIAEHHDGKLNAATAKTISAAAAISGASIDVLVLAADPTAVAAEAAKIAGVAKILTVANAANAQALAQVLAPQIAQLAKGYTHVFGPSTTFGKDLMPCVAALLGVNQVSDLMAVEGSHRFKRPIYAGNAIITVEVPADQIVVATVRAASWPEAAKGGSAAVEAASVDAALPTHTRFVGLAAGATDRPDLQSAKRVVSGGRGVGSEENFKVIFQLADKLGAAVGASRAAVDAGYVPSDLQVGQTGKIISPELYVAVGISGAIQHLTGIKDAGTIVAINKDADSPIFEIADIGLVGDLFTILPELEAALG</sequence>
<comment type="similarity">
    <text evidence="2">Belongs to the ETF alpha-subunit/FixB family.</text>
</comment>
<protein>
    <recommendedName>
        <fullName evidence="5">Probable electron transfer flavoprotein subunit alpha, mitochondrial</fullName>
    </recommendedName>
    <alternativeName>
        <fullName evidence="11">Probable electron transfer flavoprotein subunit beta</fullName>
    </alternativeName>
</protein>
<keyword evidence="7" id="KW-0285">Flavoprotein</keyword>
<dbReference type="FunFam" id="3.40.50.1220:FF:000001">
    <property type="entry name" value="Electron transfer flavoprotein, alpha subunit"/>
    <property type="match status" value="1"/>
</dbReference>
<dbReference type="EMBL" id="JAPDRN010000054">
    <property type="protein sequence ID" value="KAJ9632727.1"/>
    <property type="molecule type" value="Genomic_DNA"/>
</dbReference>
<evidence type="ECO:0000256" key="9">
    <source>
        <dbReference type="ARBA" id="ARBA00022982"/>
    </source>
</evidence>
<keyword evidence="6" id="KW-0813">Transport</keyword>
<dbReference type="InterPro" id="IPR029035">
    <property type="entry name" value="DHS-like_NAD/FAD-binding_dom"/>
</dbReference>
<organism evidence="14">
    <name type="scientific">Knufia peltigerae</name>
    <dbReference type="NCBI Taxonomy" id="1002370"/>
    <lineage>
        <taxon>Eukaryota</taxon>
        <taxon>Fungi</taxon>
        <taxon>Dikarya</taxon>
        <taxon>Ascomycota</taxon>
        <taxon>Pezizomycotina</taxon>
        <taxon>Eurotiomycetes</taxon>
        <taxon>Chaetothyriomycetidae</taxon>
        <taxon>Chaetothyriales</taxon>
        <taxon>Trichomeriaceae</taxon>
        <taxon>Knufia</taxon>
    </lineage>
</organism>
<evidence type="ECO:0000256" key="6">
    <source>
        <dbReference type="ARBA" id="ARBA00022448"/>
    </source>
</evidence>
<dbReference type="PANTHER" id="PTHR43153:SF1">
    <property type="entry name" value="ELECTRON TRANSFER FLAVOPROTEIN SUBUNIT ALPHA, MITOCHONDRIAL"/>
    <property type="match status" value="1"/>
</dbReference>
<dbReference type="CDD" id="cd01714">
    <property type="entry name" value="ETF_beta"/>
    <property type="match status" value="1"/>
</dbReference>
<evidence type="ECO:0000256" key="4">
    <source>
        <dbReference type="ARBA" id="ARBA00011355"/>
    </source>
</evidence>
<dbReference type="AlphaFoldDB" id="A0AA39CXM8"/>
<evidence type="ECO:0000256" key="1">
    <source>
        <dbReference type="ARBA" id="ARBA00004305"/>
    </source>
</evidence>
<dbReference type="SMART" id="SM00893">
    <property type="entry name" value="ETF"/>
    <property type="match status" value="2"/>
</dbReference>
<dbReference type="GO" id="GO:0005759">
    <property type="term" value="C:mitochondrial matrix"/>
    <property type="evidence" value="ECO:0007669"/>
    <property type="project" value="UniProtKB-SubCell"/>
</dbReference>
<dbReference type="GO" id="GO:0033539">
    <property type="term" value="P:fatty acid beta-oxidation using acyl-CoA dehydrogenase"/>
    <property type="evidence" value="ECO:0007669"/>
    <property type="project" value="TreeGrafter"/>
</dbReference>
<evidence type="ECO:0000256" key="2">
    <source>
        <dbReference type="ARBA" id="ARBA00005817"/>
    </source>
</evidence>
<dbReference type="InterPro" id="IPR033948">
    <property type="entry name" value="ETF_beta_N"/>
</dbReference>
<reference evidence="14" key="1">
    <citation type="submission" date="2022-10" db="EMBL/GenBank/DDBJ databases">
        <title>Culturing micro-colonial fungi from biological soil crusts in the Mojave desert and describing Neophaeococcomyces mojavensis, and introducing the new genera and species Taxawa tesnikishii.</title>
        <authorList>
            <person name="Kurbessoian T."/>
            <person name="Stajich J.E."/>
        </authorList>
    </citation>
    <scope>NUCLEOTIDE SEQUENCE</scope>
    <source>
        <strain evidence="14">TK_35</strain>
    </source>
</reference>
<dbReference type="InterPro" id="IPR014729">
    <property type="entry name" value="Rossmann-like_a/b/a_fold"/>
</dbReference>
<dbReference type="GO" id="GO:0050660">
    <property type="term" value="F:flavin adenine dinucleotide binding"/>
    <property type="evidence" value="ECO:0007669"/>
    <property type="project" value="InterPro"/>
</dbReference>
<evidence type="ECO:0000256" key="12">
    <source>
        <dbReference type="SAM" id="MobiDB-lite"/>
    </source>
</evidence>
<feature type="region of interest" description="Disordered" evidence="12">
    <location>
        <begin position="1"/>
        <end position="28"/>
    </location>
</feature>
<dbReference type="Pfam" id="PF01012">
    <property type="entry name" value="ETF"/>
    <property type="match status" value="2"/>
</dbReference>
<evidence type="ECO:0000256" key="10">
    <source>
        <dbReference type="ARBA" id="ARBA00025416"/>
    </source>
</evidence>
<comment type="function">
    <text evidence="10">The electron transfer flavoprotein serves as a specific electron acceptor for several dehydrogenases, including five acyl-CoA dehydrogenases, glutaryl-CoA and sarcosine dehydrogenase. It transfers the electrons to the main mitochondrial respiratory chain via ETF-ubiquinone oxidoreductase (ETF dehydrogenase).</text>
</comment>
<evidence type="ECO:0000256" key="5">
    <source>
        <dbReference type="ARBA" id="ARBA00020656"/>
    </source>
</evidence>
<dbReference type="SUPFAM" id="SSF52402">
    <property type="entry name" value="Adenine nucleotide alpha hydrolases-like"/>
    <property type="match status" value="2"/>
</dbReference>
<dbReference type="CDD" id="cd01715">
    <property type="entry name" value="ETF_alpha"/>
    <property type="match status" value="1"/>
</dbReference>
<dbReference type="InterPro" id="IPR001308">
    <property type="entry name" value="ETF_a/FixB"/>
</dbReference>
<dbReference type="FunFam" id="3.40.50.620:FF:000011">
    <property type="entry name" value="Electron transfer flavoprotein subunit beta"/>
    <property type="match status" value="1"/>
</dbReference>
<evidence type="ECO:0000256" key="3">
    <source>
        <dbReference type="ARBA" id="ARBA00007557"/>
    </source>
</evidence>
<keyword evidence="9" id="KW-0249">Electron transport</keyword>
<dbReference type="GO" id="GO:0009055">
    <property type="term" value="F:electron transfer activity"/>
    <property type="evidence" value="ECO:0007669"/>
    <property type="project" value="InterPro"/>
</dbReference>
<comment type="similarity">
    <text evidence="3">Belongs to the ETF beta-subunit/FixA family.</text>
</comment>
<gene>
    <name evidence="14" type="ORF">H2204_007814</name>
</gene>
<dbReference type="Gene3D" id="3.40.50.620">
    <property type="entry name" value="HUPs"/>
    <property type="match status" value="2"/>
</dbReference>
<proteinExistence type="inferred from homology"/>
<dbReference type="Pfam" id="PF00766">
    <property type="entry name" value="ETF_alpha"/>
    <property type="match status" value="1"/>
</dbReference>
<dbReference type="InterPro" id="IPR014730">
    <property type="entry name" value="ETF_a/b_N"/>
</dbReference>
<evidence type="ECO:0000256" key="8">
    <source>
        <dbReference type="ARBA" id="ARBA00022827"/>
    </source>
</evidence>
<feature type="domain" description="Electron transfer flavoprotein alpha/beta-subunit N-terminal" evidence="13">
    <location>
        <begin position="299"/>
        <end position="480"/>
    </location>
</feature>
<name>A0AA39CXM8_9EURO</name>
<comment type="subcellular location">
    <subcellularLocation>
        <location evidence="1">Mitochondrion matrix</location>
    </subcellularLocation>
</comment>
<evidence type="ECO:0000256" key="7">
    <source>
        <dbReference type="ARBA" id="ARBA00022630"/>
    </source>
</evidence>
<dbReference type="Gene3D" id="3.40.50.1220">
    <property type="entry name" value="TPP-binding domain"/>
    <property type="match status" value="1"/>
</dbReference>
<dbReference type="PROSITE" id="PS00696">
    <property type="entry name" value="ETF_ALPHA"/>
    <property type="match status" value="1"/>
</dbReference>
<dbReference type="InterPro" id="IPR014731">
    <property type="entry name" value="ETF_asu_C"/>
</dbReference>
<dbReference type="InterPro" id="IPR018206">
    <property type="entry name" value="ETF_asu_C_CS"/>
</dbReference>
<evidence type="ECO:0000259" key="13">
    <source>
        <dbReference type="SMART" id="SM00893"/>
    </source>
</evidence>
<keyword evidence="8" id="KW-0274">FAD</keyword>
<accession>A0AA39CXM8</accession>
<evidence type="ECO:0000313" key="14">
    <source>
        <dbReference type="EMBL" id="KAJ9632727.1"/>
    </source>
</evidence>
<evidence type="ECO:0000256" key="11">
    <source>
        <dbReference type="ARBA" id="ARBA00070315"/>
    </source>
</evidence>
<feature type="domain" description="Electron transfer flavoprotein alpha/beta-subunit N-terminal" evidence="13">
    <location>
        <begin position="83"/>
        <end position="271"/>
    </location>
</feature>